<name>A0A4U0H9E6_9SPHI</name>
<comment type="caution">
    <text evidence="1">The sequence shown here is derived from an EMBL/GenBank/DDBJ whole genome shotgun (WGS) entry which is preliminary data.</text>
</comment>
<proteinExistence type="predicted"/>
<evidence type="ECO:0008006" key="3">
    <source>
        <dbReference type="Google" id="ProtNLM"/>
    </source>
</evidence>
<sequence>MKVNFDIIDNHALSIEGRLIDLHNNFDFVNFDYNVAEREIKLHWKKSNGDWVDENELSSLILTHSAVTFLKVIEQDEKSTYADDSCVGEITFFPSTAREINDSIVPQSKPNHGDDILYLFENGLVIRIHCEEIELVARSD</sequence>
<dbReference type="AlphaFoldDB" id="A0A4U0H9E6"/>
<evidence type="ECO:0000313" key="1">
    <source>
        <dbReference type="EMBL" id="TJY67122.1"/>
    </source>
</evidence>
<accession>A0A4U0H9E6</accession>
<keyword evidence="2" id="KW-1185">Reference proteome</keyword>
<evidence type="ECO:0000313" key="2">
    <source>
        <dbReference type="Proteomes" id="UP000309872"/>
    </source>
</evidence>
<dbReference type="OrthoDB" id="6400584at2"/>
<dbReference type="RefSeq" id="WP_136820470.1">
    <property type="nucleotide sequence ID" value="NZ_BMJX01000002.1"/>
</dbReference>
<dbReference type="EMBL" id="SUKA01000002">
    <property type="protein sequence ID" value="TJY67122.1"/>
    <property type="molecule type" value="Genomic_DNA"/>
</dbReference>
<reference evidence="1 2" key="1">
    <citation type="submission" date="2019-04" db="EMBL/GenBank/DDBJ databases">
        <title>Sphingobacterium olei sp. nov., isolated from oil-contaminated soil.</title>
        <authorList>
            <person name="Liu B."/>
        </authorList>
    </citation>
    <scope>NUCLEOTIDE SEQUENCE [LARGE SCALE GENOMIC DNA]</scope>
    <source>
        <strain evidence="1 2">Y3L14</strain>
    </source>
</reference>
<protein>
    <recommendedName>
        <fullName evidence="3">DUF2948 family protein</fullName>
    </recommendedName>
</protein>
<organism evidence="1 2">
    <name type="scientific">Sphingobacterium alkalisoli</name>
    <dbReference type="NCBI Taxonomy" id="1874115"/>
    <lineage>
        <taxon>Bacteria</taxon>
        <taxon>Pseudomonadati</taxon>
        <taxon>Bacteroidota</taxon>
        <taxon>Sphingobacteriia</taxon>
        <taxon>Sphingobacteriales</taxon>
        <taxon>Sphingobacteriaceae</taxon>
        <taxon>Sphingobacterium</taxon>
    </lineage>
</organism>
<dbReference type="Proteomes" id="UP000309872">
    <property type="component" value="Unassembled WGS sequence"/>
</dbReference>
<gene>
    <name evidence="1" type="ORF">FAZ19_09565</name>
</gene>